<dbReference type="SUPFAM" id="SSF52540">
    <property type="entry name" value="P-loop containing nucleoside triphosphate hydrolases"/>
    <property type="match status" value="1"/>
</dbReference>
<dbReference type="OrthoDB" id="9764467at2"/>
<keyword evidence="1" id="KW-0175">Coiled coil</keyword>
<dbReference type="KEGG" id="knv:Pan216_42880"/>
<dbReference type="Proteomes" id="UP000317093">
    <property type="component" value="Chromosome"/>
</dbReference>
<feature type="coiled-coil region" evidence="1">
    <location>
        <begin position="315"/>
        <end position="342"/>
    </location>
</feature>
<accession>A0A518B8V5</accession>
<dbReference type="EMBL" id="CP036279">
    <property type="protein sequence ID" value="QDU63408.1"/>
    <property type="molecule type" value="Genomic_DNA"/>
</dbReference>
<dbReference type="Pfam" id="PF13514">
    <property type="entry name" value="AAA_27"/>
    <property type="match status" value="1"/>
</dbReference>
<feature type="coiled-coil region" evidence="1">
    <location>
        <begin position="492"/>
        <end position="536"/>
    </location>
</feature>
<sequence length="1181" mass="133871">MKILRLDLLAFGPFTQRRVDLSAGREGLHLIHGPNEAGKSSALRAIGRLLYGFPPKPKNHNDSFLHPLRELRVGALLGNGTGASLEVVRRRGNKNTLRADDDQGVVEEEELRPLLGGVDEARFRAMFGFDHDELVEGGKRILEGGGELGDILFAAGSGLANLRDVEAKLQAEQDALYLRRGRNQSINAALTTLRENRKKVRELQKSADEYERHAQQLDASEQERGRLDTELEQLRARRRRLERIAEAFPLLAPREQLAEERETLAGVPRLRSSFTADRVAATTALGAKQRQVVSLADEIDGVARELGERELPGELLAQGEEIQRLRDKMAEVRKAVDDRRDLVTKAKSCEASIAALLEELPADVGANGPDARPLTEAECVEIQELARAHEARVRASRDAEKAASSTAREREQLATALEEIGFVADPSPIGPVTRRIARFGDLEGELADKLEELRQCRRRADAALSRLPLWKGELEELSRVSVPGSETVSEFEERWQSAHENVRRANELLEQERGTLRRLEEDLERMRREHDLPTQESLTQAREERDARWREILDRWRTRSAEPFDEADEVGGRDFEKAMRQADDIADRLRREADRVARHERLVADLQLAGQRCDDLAKKLEEAHGGLAREEEAWREVWREASLVPRSPREMREWLGQQGQLVQLAEEIAARASAVESLQTRIDDCRDELIQLLHSFEAKPSETAPLAILLEKAEALAESLREKADRRERLQERMTTIEEELPRAETACERAKRDLNDWRLRWVKAMRPIGLEGTATPSQADLVMRQRNKLEEIRRERAGYTTRIEDIKADEEEFKREAASLRERIAEDLSQQPIFEAVGVIHDRLIEARRARDRQEEQRKRHEELLEKQRRNRDEVARLTSQIEELCREAGCSAAEELPEIEGRSQRLIEVEAELRSLEEQLGRLAQGQSLELFVAEVVSEVEDPDVLPGQIEALRAEINAKEGEKSQLDQRIGEERRTLALVDGNAEAAEASEHIQHLVAKIERDAVEYARLNLSLAILRKAVEEYRSKNEGPILKEAGRLFQTLTLGRFADLLLDWNEQGEAILLGLREDRSTRVGVEGMSEGTRDQLYLALRVASLRAYLERQPPLPFIVDDILIQFDDARAGAALEVLGELSRTTQVIMFTHHRHLVELAEHRLDAETLFIHELAEGTVDVDATAVG</sequence>
<gene>
    <name evidence="3" type="primary">smc_7</name>
    <name evidence="3" type="ORF">Pan216_42880</name>
</gene>
<protein>
    <submittedName>
        <fullName evidence="3">Chromosome partition protein Smc</fullName>
    </submittedName>
</protein>
<feature type="coiled-coil region" evidence="1">
    <location>
        <begin position="783"/>
        <end position="928"/>
    </location>
</feature>
<dbReference type="RefSeq" id="WP_145260858.1">
    <property type="nucleotide sequence ID" value="NZ_CP036279.1"/>
</dbReference>
<evidence type="ECO:0000313" key="4">
    <source>
        <dbReference type="Proteomes" id="UP000317093"/>
    </source>
</evidence>
<feature type="coiled-coil region" evidence="1">
    <location>
        <begin position="193"/>
        <end position="244"/>
    </location>
</feature>
<reference evidence="3 4" key="1">
    <citation type="submission" date="2019-02" db="EMBL/GenBank/DDBJ databases">
        <title>Deep-cultivation of Planctomycetes and their phenomic and genomic characterization uncovers novel biology.</title>
        <authorList>
            <person name="Wiegand S."/>
            <person name="Jogler M."/>
            <person name="Boedeker C."/>
            <person name="Pinto D."/>
            <person name="Vollmers J."/>
            <person name="Rivas-Marin E."/>
            <person name="Kohn T."/>
            <person name="Peeters S.H."/>
            <person name="Heuer A."/>
            <person name="Rast P."/>
            <person name="Oberbeckmann S."/>
            <person name="Bunk B."/>
            <person name="Jeske O."/>
            <person name="Meyerdierks A."/>
            <person name="Storesund J.E."/>
            <person name="Kallscheuer N."/>
            <person name="Luecker S."/>
            <person name="Lage O.M."/>
            <person name="Pohl T."/>
            <person name="Merkel B.J."/>
            <person name="Hornburger P."/>
            <person name="Mueller R.-W."/>
            <person name="Bruemmer F."/>
            <person name="Labrenz M."/>
            <person name="Spormann A.M."/>
            <person name="Op den Camp H."/>
            <person name="Overmann J."/>
            <person name="Amann R."/>
            <person name="Jetten M.S.M."/>
            <person name="Mascher T."/>
            <person name="Medema M.H."/>
            <person name="Devos D.P."/>
            <person name="Kaster A.-K."/>
            <person name="Ovreas L."/>
            <person name="Rohde M."/>
            <person name="Galperin M.Y."/>
            <person name="Jogler C."/>
        </authorList>
    </citation>
    <scope>NUCLEOTIDE SEQUENCE [LARGE SCALE GENOMIC DNA]</scope>
    <source>
        <strain evidence="3 4">Pan216</strain>
    </source>
</reference>
<dbReference type="InterPro" id="IPR027417">
    <property type="entry name" value="P-loop_NTPase"/>
</dbReference>
<dbReference type="InterPro" id="IPR038734">
    <property type="entry name" value="YhaN_AAA"/>
</dbReference>
<evidence type="ECO:0000259" key="2">
    <source>
        <dbReference type="Pfam" id="PF13514"/>
    </source>
</evidence>
<evidence type="ECO:0000313" key="3">
    <source>
        <dbReference type="EMBL" id="QDU63408.1"/>
    </source>
</evidence>
<dbReference type="PANTHER" id="PTHR41259">
    <property type="entry name" value="DOUBLE-STRAND BREAK REPAIR RAD50 ATPASE, PUTATIVE-RELATED"/>
    <property type="match status" value="1"/>
</dbReference>
<evidence type="ECO:0000256" key="1">
    <source>
        <dbReference type="SAM" id="Coils"/>
    </source>
</evidence>
<keyword evidence="4" id="KW-1185">Reference proteome</keyword>
<dbReference type="Gene3D" id="3.40.50.300">
    <property type="entry name" value="P-loop containing nucleotide triphosphate hydrolases"/>
    <property type="match status" value="2"/>
</dbReference>
<feature type="coiled-coil region" evidence="1">
    <location>
        <begin position="710"/>
        <end position="754"/>
    </location>
</feature>
<dbReference type="PANTHER" id="PTHR41259:SF1">
    <property type="entry name" value="DOUBLE-STRAND BREAK REPAIR RAD50 ATPASE, PUTATIVE-RELATED"/>
    <property type="match status" value="1"/>
</dbReference>
<dbReference type="AlphaFoldDB" id="A0A518B8V5"/>
<name>A0A518B8V5_9BACT</name>
<organism evidence="3 4">
    <name type="scientific">Kolteria novifilia</name>
    <dbReference type="NCBI Taxonomy" id="2527975"/>
    <lineage>
        <taxon>Bacteria</taxon>
        <taxon>Pseudomonadati</taxon>
        <taxon>Planctomycetota</taxon>
        <taxon>Planctomycetia</taxon>
        <taxon>Kolteriales</taxon>
        <taxon>Kolteriaceae</taxon>
        <taxon>Kolteria</taxon>
    </lineage>
</organism>
<feature type="domain" description="YhaN AAA" evidence="2">
    <location>
        <begin position="1"/>
        <end position="209"/>
    </location>
</feature>
<proteinExistence type="predicted"/>
<feature type="coiled-coil region" evidence="1">
    <location>
        <begin position="439"/>
        <end position="466"/>
    </location>
</feature>